<evidence type="ECO:0008006" key="4">
    <source>
        <dbReference type="Google" id="ProtNLM"/>
    </source>
</evidence>
<protein>
    <recommendedName>
        <fullName evidence="4">Outer membrane lipoprotein-sorting protein</fullName>
    </recommendedName>
</protein>
<organism evidence="2 3">
    <name type="scientific">Halorubellus litoreus</name>
    <dbReference type="NCBI Taxonomy" id="755308"/>
    <lineage>
        <taxon>Archaea</taxon>
        <taxon>Methanobacteriati</taxon>
        <taxon>Methanobacteriota</taxon>
        <taxon>Stenosarchaea group</taxon>
        <taxon>Halobacteria</taxon>
        <taxon>Halobacteriales</taxon>
        <taxon>Halorubellaceae</taxon>
        <taxon>Halorubellus</taxon>
    </lineage>
</organism>
<evidence type="ECO:0000313" key="2">
    <source>
        <dbReference type="EMBL" id="MFC6952475.1"/>
    </source>
</evidence>
<dbReference type="EMBL" id="JBHSXN010000001">
    <property type="protein sequence ID" value="MFC6952475.1"/>
    <property type="molecule type" value="Genomic_DNA"/>
</dbReference>
<dbReference type="AlphaFoldDB" id="A0ABD5VE80"/>
<comment type="caution">
    <text evidence="2">The sequence shown here is derived from an EMBL/GenBank/DDBJ whole genome shotgun (WGS) entry which is preliminary data.</text>
</comment>
<reference evidence="2 3" key="1">
    <citation type="journal article" date="2019" name="Int. J. Syst. Evol. Microbiol.">
        <title>The Global Catalogue of Microorganisms (GCM) 10K type strain sequencing project: providing services to taxonomists for standard genome sequencing and annotation.</title>
        <authorList>
            <consortium name="The Broad Institute Genomics Platform"/>
            <consortium name="The Broad Institute Genome Sequencing Center for Infectious Disease"/>
            <person name="Wu L."/>
            <person name="Ma J."/>
        </authorList>
    </citation>
    <scope>NUCLEOTIDE SEQUENCE [LARGE SCALE GENOMIC DNA]</scope>
    <source>
        <strain evidence="2 3">GX26</strain>
    </source>
</reference>
<dbReference type="Proteomes" id="UP001596395">
    <property type="component" value="Unassembled WGS sequence"/>
</dbReference>
<feature type="region of interest" description="Disordered" evidence="1">
    <location>
        <begin position="43"/>
        <end position="70"/>
    </location>
</feature>
<dbReference type="RefSeq" id="WP_336349451.1">
    <property type="nucleotide sequence ID" value="NZ_JAZAQL010000001.1"/>
</dbReference>
<keyword evidence="3" id="KW-1185">Reference proteome</keyword>
<dbReference type="InterPro" id="IPR029046">
    <property type="entry name" value="LolA/LolB/LppX"/>
</dbReference>
<accession>A0ABD5VE80</accession>
<dbReference type="SUPFAM" id="SSF89392">
    <property type="entry name" value="Prokaryotic lipoproteins and lipoprotein localization factors"/>
    <property type="match status" value="1"/>
</dbReference>
<sequence length="302" mass="30572">MTRHALVAVALALALLAAGCVGTTGQTTTVSTTTDATAATDADAGAATTAGSSTVATTGSGSTSDDDAGSEFEDVDADALASAGASSLATAEGVVVEGNVTRTVRTASGATTVEVAFTERDDVAARELAIERTVRANGQRVETATYLVNGTVFERSPAYEREYGTEWVRVPADGAWVNASSTAVVARLANASDASVAGETTVDGDGAVVLALDVNASALATLSGYRVDAESLNALSGTLAVDPETGRVHAATMHLNRTVENAYGQEVTVVTDVTRQFIHYGPVTVSLPDEASEATPINGTQP</sequence>
<name>A0ABD5VE80_9EURY</name>
<dbReference type="PROSITE" id="PS51257">
    <property type="entry name" value="PROKAR_LIPOPROTEIN"/>
    <property type="match status" value="1"/>
</dbReference>
<evidence type="ECO:0000256" key="1">
    <source>
        <dbReference type="SAM" id="MobiDB-lite"/>
    </source>
</evidence>
<gene>
    <name evidence="2" type="ORF">ACFQGB_06330</name>
</gene>
<proteinExistence type="predicted"/>
<dbReference type="Gene3D" id="2.50.20.20">
    <property type="match status" value="1"/>
</dbReference>
<feature type="compositionally biased region" description="Low complexity" evidence="1">
    <location>
        <begin position="43"/>
        <end position="63"/>
    </location>
</feature>
<evidence type="ECO:0000313" key="3">
    <source>
        <dbReference type="Proteomes" id="UP001596395"/>
    </source>
</evidence>